<feature type="transmembrane region" description="Helical" evidence="8">
    <location>
        <begin position="165"/>
        <end position="182"/>
    </location>
</feature>
<feature type="transmembrane region" description="Helical" evidence="8">
    <location>
        <begin position="140"/>
        <end position="159"/>
    </location>
</feature>
<feature type="transmembrane region" description="Helical" evidence="8">
    <location>
        <begin position="337"/>
        <end position="355"/>
    </location>
</feature>
<gene>
    <name evidence="9" type="ORF">MUN82_17765</name>
</gene>
<dbReference type="PANTHER" id="PTHR33908:SF11">
    <property type="entry name" value="MEMBRANE PROTEIN"/>
    <property type="match status" value="1"/>
</dbReference>
<comment type="subcellular location">
    <subcellularLocation>
        <location evidence="1">Cell membrane</location>
        <topology evidence="1">Multi-pass membrane protein</topology>
    </subcellularLocation>
</comment>
<keyword evidence="2" id="KW-1003">Cell membrane</keyword>
<evidence type="ECO:0008006" key="11">
    <source>
        <dbReference type="Google" id="ProtNLM"/>
    </source>
</evidence>
<evidence type="ECO:0000256" key="4">
    <source>
        <dbReference type="ARBA" id="ARBA00022679"/>
    </source>
</evidence>
<evidence type="ECO:0000256" key="3">
    <source>
        <dbReference type="ARBA" id="ARBA00022676"/>
    </source>
</evidence>
<evidence type="ECO:0000313" key="9">
    <source>
        <dbReference type="EMBL" id="UOR04780.1"/>
    </source>
</evidence>
<feature type="transmembrane region" description="Helical" evidence="8">
    <location>
        <begin position="297"/>
        <end position="317"/>
    </location>
</feature>
<feature type="transmembrane region" description="Helical" evidence="8">
    <location>
        <begin position="203"/>
        <end position="225"/>
    </location>
</feature>
<sequence length="543" mass="62216">MLVNRFYSLFLKPQRIVPLLFFGLLLVLGLVVHRDYGVSWDEPTDHLNGMVNVKYIAELLVPAKVAQYPAAQLIPEFQHYRDNDHGVLFEIPMALLGYVLTHHDSRSYYFLRHFCIFLVSVSGVWATYRIGTHWLRDWRLGLLAAALLVLSPRLFAESFFNGKDIVFTALFALAIHTLMRLLEAPTLPRAIWHGVASAAAIDVRLLAIILVPYTLSLLLLAFTQASSNRTALLRILGLYLLTTGVATIIGWPYLWAHPLDNFIAAFQNLSHYPWIFTNLYKGQFLAVKELPWHYAPVWIFITTPLPYSLLAFVGIVASGKQLWNTGWRGISLLHNRFNVLLIGWLLGPLVVIVVLHSALYDAWRHVYFVYPAFVLLAARGVQMLITWGSVSRPTLLHRLALFLLLVAGLETIRTAIRMVRLHPYEHLYYSFLPAKTIEQQFERDYWALSFRQGLEWLLAHDSSAQVGVSVTWPHVHPLYNNGLILPAAQRARIVYVPKPQRGRYHITTYRWHPQPYADSLGREIYSIRAEGITILSIFDREAH</sequence>
<evidence type="ECO:0000256" key="6">
    <source>
        <dbReference type="ARBA" id="ARBA00022989"/>
    </source>
</evidence>
<feature type="transmembrane region" description="Helical" evidence="8">
    <location>
        <begin position="395"/>
        <end position="412"/>
    </location>
</feature>
<evidence type="ECO:0000256" key="7">
    <source>
        <dbReference type="ARBA" id="ARBA00023136"/>
    </source>
</evidence>
<dbReference type="GO" id="GO:0005886">
    <property type="term" value="C:plasma membrane"/>
    <property type="evidence" value="ECO:0007669"/>
    <property type="project" value="UniProtKB-SubCell"/>
</dbReference>
<keyword evidence="5 8" id="KW-0812">Transmembrane</keyword>
<dbReference type="KEGG" id="haei:MUN82_17765"/>
<evidence type="ECO:0000256" key="5">
    <source>
        <dbReference type="ARBA" id="ARBA00022692"/>
    </source>
</evidence>
<keyword evidence="3" id="KW-0328">Glycosyltransferase</keyword>
<dbReference type="InterPro" id="IPR050297">
    <property type="entry name" value="LipidA_mod_glycosyltrf_83"/>
</dbReference>
<dbReference type="GO" id="GO:0009103">
    <property type="term" value="P:lipopolysaccharide biosynthetic process"/>
    <property type="evidence" value="ECO:0007669"/>
    <property type="project" value="UniProtKB-ARBA"/>
</dbReference>
<accession>A0A8T9SX75</accession>
<keyword evidence="10" id="KW-1185">Reference proteome</keyword>
<protein>
    <recommendedName>
        <fullName evidence="11">Glycosyltransferase RgtA/B/C/D-like domain-containing protein</fullName>
    </recommendedName>
</protein>
<dbReference type="EMBL" id="CP095053">
    <property type="protein sequence ID" value="UOR04780.1"/>
    <property type="molecule type" value="Genomic_DNA"/>
</dbReference>
<dbReference type="Proteomes" id="UP000829925">
    <property type="component" value="Chromosome"/>
</dbReference>
<keyword evidence="6 8" id="KW-1133">Transmembrane helix</keyword>
<dbReference type="RefSeq" id="WP_245092620.1">
    <property type="nucleotide sequence ID" value="NZ_CP095053.1"/>
</dbReference>
<keyword evidence="7 8" id="KW-0472">Membrane</keyword>
<feature type="transmembrane region" description="Helical" evidence="8">
    <location>
        <begin position="231"/>
        <end position="254"/>
    </location>
</feature>
<evidence type="ECO:0000256" key="1">
    <source>
        <dbReference type="ARBA" id="ARBA00004651"/>
    </source>
</evidence>
<evidence type="ECO:0000256" key="2">
    <source>
        <dbReference type="ARBA" id="ARBA00022475"/>
    </source>
</evidence>
<feature type="transmembrane region" description="Helical" evidence="8">
    <location>
        <begin position="109"/>
        <end position="128"/>
    </location>
</feature>
<organism evidence="9 10">
    <name type="scientific">Hymenobacter aerilatus</name>
    <dbReference type="NCBI Taxonomy" id="2932251"/>
    <lineage>
        <taxon>Bacteria</taxon>
        <taxon>Pseudomonadati</taxon>
        <taxon>Bacteroidota</taxon>
        <taxon>Cytophagia</taxon>
        <taxon>Cytophagales</taxon>
        <taxon>Hymenobacteraceae</taxon>
        <taxon>Hymenobacter</taxon>
    </lineage>
</organism>
<feature type="transmembrane region" description="Helical" evidence="8">
    <location>
        <begin position="367"/>
        <end position="389"/>
    </location>
</feature>
<reference evidence="9 10" key="1">
    <citation type="submission" date="2022-04" db="EMBL/GenBank/DDBJ databases">
        <title>Hymenobacter sp. isolated from the air.</title>
        <authorList>
            <person name="Won M."/>
            <person name="Lee C.-M."/>
            <person name="Woen H.-Y."/>
            <person name="Kwon S.-W."/>
        </authorList>
    </citation>
    <scope>NUCLEOTIDE SEQUENCE [LARGE SCALE GENOMIC DNA]</scope>
    <source>
        <strain evidence="10">5413 J-13</strain>
    </source>
</reference>
<evidence type="ECO:0000256" key="8">
    <source>
        <dbReference type="SAM" id="Phobius"/>
    </source>
</evidence>
<proteinExistence type="predicted"/>
<dbReference type="GO" id="GO:0016763">
    <property type="term" value="F:pentosyltransferase activity"/>
    <property type="evidence" value="ECO:0007669"/>
    <property type="project" value="TreeGrafter"/>
</dbReference>
<dbReference type="AlphaFoldDB" id="A0A8T9SX75"/>
<name>A0A8T9SX75_9BACT</name>
<dbReference type="PANTHER" id="PTHR33908">
    <property type="entry name" value="MANNOSYLTRANSFERASE YKCB-RELATED"/>
    <property type="match status" value="1"/>
</dbReference>
<keyword evidence="4" id="KW-0808">Transferase</keyword>
<evidence type="ECO:0000313" key="10">
    <source>
        <dbReference type="Proteomes" id="UP000829925"/>
    </source>
</evidence>